<feature type="domain" description="Beta-lactamase-related" evidence="2">
    <location>
        <begin position="83"/>
        <end position="379"/>
    </location>
</feature>
<comment type="caution">
    <text evidence="3">The sequence shown here is derived from an EMBL/GenBank/DDBJ whole genome shotgun (WGS) entry which is preliminary data.</text>
</comment>
<name>A0A0J6W957_9MYCO</name>
<dbReference type="Gene3D" id="3.40.710.10">
    <property type="entry name" value="DD-peptidase/beta-lactamase superfamily"/>
    <property type="match status" value="1"/>
</dbReference>
<evidence type="ECO:0000313" key="4">
    <source>
        <dbReference type="Proteomes" id="UP000036513"/>
    </source>
</evidence>
<dbReference type="Proteomes" id="UP000036513">
    <property type="component" value="Unassembled WGS sequence"/>
</dbReference>
<evidence type="ECO:0000313" key="3">
    <source>
        <dbReference type="EMBL" id="KMO78172.1"/>
    </source>
</evidence>
<dbReference type="RefSeq" id="WP_063840626.1">
    <property type="nucleotide sequence ID" value="NZ_JYNL01000020.1"/>
</dbReference>
<evidence type="ECO:0000259" key="2">
    <source>
        <dbReference type="Pfam" id="PF00144"/>
    </source>
</evidence>
<proteinExistence type="predicted"/>
<dbReference type="AlphaFoldDB" id="A0A0J6W957"/>
<dbReference type="PANTHER" id="PTHR43283">
    <property type="entry name" value="BETA-LACTAMASE-RELATED"/>
    <property type="match status" value="1"/>
</dbReference>
<feature type="region of interest" description="Disordered" evidence="1">
    <location>
        <begin position="404"/>
        <end position="428"/>
    </location>
</feature>
<dbReference type="GO" id="GO:0019875">
    <property type="term" value="F:6-aminohexanoate-dimer hydrolase activity"/>
    <property type="evidence" value="ECO:0007669"/>
    <property type="project" value="UniProtKB-EC"/>
</dbReference>
<dbReference type="Pfam" id="PF00144">
    <property type="entry name" value="Beta-lactamase"/>
    <property type="match status" value="1"/>
</dbReference>
<dbReference type="EMBL" id="JYNL01000020">
    <property type="protein sequence ID" value="KMO78172.1"/>
    <property type="molecule type" value="Genomic_DNA"/>
</dbReference>
<dbReference type="InterPro" id="IPR050789">
    <property type="entry name" value="Diverse_Enzym_Activities"/>
</dbReference>
<dbReference type="SMR" id="A0A0J6W957"/>
<dbReference type="InterPro" id="IPR012338">
    <property type="entry name" value="Beta-lactam/transpept-like"/>
</dbReference>
<dbReference type="SUPFAM" id="SSF56601">
    <property type="entry name" value="beta-lactamase/transpeptidase-like"/>
    <property type="match status" value="1"/>
</dbReference>
<sequence length="428" mass="46385">MSDAPLMSGFPPNQAELVTLANWQDSPFNRWSFQHLREVIPTHRIARGSGPVAPLAVQENPLSPEAVTVHCLEGRTSTLAEVMAQTWTDAVVIVHDGRIVLESYHNGMTAQTPHLLMSVTKSLVGCVTGILAEQGRLDPDALVSTYVPEVAASGYCGATVRNLLDMRSGVAFSEEYTNPEAEVRVMERYMGWRPGVDGDELGGMYSYLATLALGGAHGGPFVYRSADTDMLGWVCERASGTRMAELISTLIWQPMGAEFDADITCDGVGSAIHDGGMSAHARDLARFGQLLLDDGFVGEDAVVPKQWLTQARTIDPDVRAAFVSSDSEPFLTGGWYRNQFWFIPGVLGDLQLCLGIHGQMILVDRATRTVSVKFSTWPVAQHPVFLLDTIRAFVAAGQHAAGLAERTPKHRKGTGPIGVVEGRERGHS</sequence>
<protein>
    <submittedName>
        <fullName evidence="3">6-aminohexanoate-dimer hydrolase</fullName>
        <ecNumber evidence="3">3.5.1.46</ecNumber>
    </submittedName>
</protein>
<keyword evidence="3" id="KW-0378">Hydrolase</keyword>
<dbReference type="PANTHER" id="PTHR43283:SF7">
    <property type="entry name" value="BETA-LACTAMASE-RELATED DOMAIN-CONTAINING PROTEIN"/>
    <property type="match status" value="1"/>
</dbReference>
<gene>
    <name evidence="3" type="primary">nylB</name>
    <name evidence="3" type="ORF">MCHLDSM_02084</name>
</gene>
<dbReference type="EC" id="3.5.1.46" evidence="3"/>
<organism evidence="3 4">
    <name type="scientific">Mycolicibacterium chlorophenolicum</name>
    <dbReference type="NCBI Taxonomy" id="37916"/>
    <lineage>
        <taxon>Bacteria</taxon>
        <taxon>Bacillati</taxon>
        <taxon>Actinomycetota</taxon>
        <taxon>Actinomycetes</taxon>
        <taxon>Mycobacteriales</taxon>
        <taxon>Mycobacteriaceae</taxon>
        <taxon>Mycolicibacterium</taxon>
    </lineage>
</organism>
<keyword evidence="4" id="KW-1185">Reference proteome</keyword>
<accession>A0A0J6W957</accession>
<reference evidence="3 4" key="1">
    <citation type="journal article" date="2015" name="Genome Biol. Evol.">
        <title>Characterization of Three Mycobacterium spp. with Potential Use in Bioremediation by Genome Sequencing and Comparative Genomics.</title>
        <authorList>
            <person name="Das S."/>
            <person name="Pettersson B.M."/>
            <person name="Behra P.R."/>
            <person name="Ramesh M."/>
            <person name="Dasgupta S."/>
            <person name="Bhattacharya A."/>
            <person name="Kirsebom L.A."/>
        </authorList>
    </citation>
    <scope>NUCLEOTIDE SEQUENCE [LARGE SCALE GENOMIC DNA]</scope>
    <source>
        <strain evidence="3 4">DSM 43826</strain>
    </source>
</reference>
<dbReference type="STRING" id="37916.MCHLDSM_02084"/>
<evidence type="ECO:0000256" key="1">
    <source>
        <dbReference type="SAM" id="MobiDB-lite"/>
    </source>
</evidence>
<dbReference type="PATRIC" id="fig|37916.4.peg.2003"/>
<dbReference type="InterPro" id="IPR001466">
    <property type="entry name" value="Beta-lactam-related"/>
</dbReference>